<feature type="compositionally biased region" description="Pro residues" evidence="12">
    <location>
        <begin position="435"/>
        <end position="450"/>
    </location>
</feature>
<feature type="region of interest" description="Disordered" evidence="12">
    <location>
        <begin position="1248"/>
        <end position="1288"/>
    </location>
</feature>
<keyword evidence="9 10" id="KW-1015">Disulfide bond</keyword>
<feature type="compositionally biased region" description="Low complexity" evidence="12">
    <location>
        <begin position="458"/>
        <end position="473"/>
    </location>
</feature>
<comment type="caution">
    <text evidence="11">Lacks conserved residue(s) required for the propagation of feature annotation.</text>
</comment>
<dbReference type="GO" id="GO:0016020">
    <property type="term" value="C:membrane"/>
    <property type="evidence" value="ECO:0007669"/>
    <property type="project" value="UniProtKB-SubCell"/>
</dbReference>
<dbReference type="SMART" id="SM00192">
    <property type="entry name" value="LDLa"/>
    <property type="match status" value="5"/>
</dbReference>
<feature type="disulfide bond" evidence="10">
    <location>
        <begin position="2182"/>
        <end position="2194"/>
    </location>
</feature>
<dbReference type="CDD" id="cd00112">
    <property type="entry name" value="LDLa"/>
    <property type="match status" value="5"/>
</dbReference>
<evidence type="ECO:0000259" key="14">
    <source>
        <dbReference type="PROSITE" id="PS50024"/>
    </source>
</evidence>
<dbReference type="Gene3D" id="3.10.250.10">
    <property type="entry name" value="SRCR-like domain"/>
    <property type="match status" value="1"/>
</dbReference>
<feature type="region of interest" description="Disordered" evidence="12">
    <location>
        <begin position="922"/>
        <end position="953"/>
    </location>
</feature>
<dbReference type="SMART" id="SM00020">
    <property type="entry name" value="Tryp_SPc"/>
    <property type="match status" value="1"/>
</dbReference>
<feature type="domain" description="SRCR" evidence="16">
    <location>
        <begin position="2198"/>
        <end position="2317"/>
    </location>
</feature>
<dbReference type="InterPro" id="IPR036055">
    <property type="entry name" value="LDL_receptor-like_sf"/>
</dbReference>
<evidence type="ECO:0000256" key="13">
    <source>
        <dbReference type="SAM" id="Phobius"/>
    </source>
</evidence>
<dbReference type="InterPro" id="IPR043504">
    <property type="entry name" value="Peptidase_S1_PA_chymotrypsin"/>
</dbReference>
<evidence type="ECO:0000313" key="17">
    <source>
        <dbReference type="EMBL" id="BAX07371.1"/>
    </source>
</evidence>
<feature type="compositionally biased region" description="Polar residues" evidence="12">
    <location>
        <begin position="190"/>
        <end position="199"/>
    </location>
</feature>
<dbReference type="PROSITE" id="PS50287">
    <property type="entry name" value="SRCR_2"/>
    <property type="match status" value="1"/>
</dbReference>
<feature type="disulfide bond" evidence="10">
    <location>
        <begin position="2115"/>
        <end position="2133"/>
    </location>
</feature>
<dbReference type="PANTHER" id="PTHR24252:SF7">
    <property type="entry name" value="HYALIN"/>
    <property type="match status" value="1"/>
</dbReference>
<feature type="region of interest" description="Disordered" evidence="12">
    <location>
        <begin position="425"/>
        <end position="505"/>
    </location>
</feature>
<dbReference type="InterPro" id="IPR036772">
    <property type="entry name" value="SRCR-like_dom_sf"/>
</dbReference>
<keyword evidence="4" id="KW-0378">Hydrolase</keyword>
<feature type="disulfide bond" evidence="10">
    <location>
        <begin position="2076"/>
        <end position="2094"/>
    </location>
</feature>
<dbReference type="InterPro" id="IPR000082">
    <property type="entry name" value="SEA_dom"/>
</dbReference>
<feature type="region of interest" description="Disordered" evidence="12">
    <location>
        <begin position="1857"/>
        <end position="1876"/>
    </location>
</feature>
<dbReference type="EMBL" id="FX985358">
    <property type="protein sequence ID" value="BAX07371.1"/>
    <property type="molecule type" value="mRNA"/>
</dbReference>
<evidence type="ECO:0000256" key="2">
    <source>
        <dbReference type="ARBA" id="ARBA00022670"/>
    </source>
</evidence>
<dbReference type="InterPro" id="IPR009003">
    <property type="entry name" value="Peptidase_S1_PA"/>
</dbReference>
<feature type="disulfide bond" evidence="10">
    <location>
        <begin position="2108"/>
        <end position="2120"/>
    </location>
</feature>
<feature type="domain" description="Peptidase S1" evidence="15">
    <location>
        <begin position="2334"/>
        <end position="2573"/>
    </location>
</feature>
<evidence type="ECO:0000256" key="5">
    <source>
        <dbReference type="ARBA" id="ARBA00022825"/>
    </source>
</evidence>
<gene>
    <name evidence="17" type="primary">SP69B</name>
</gene>
<feature type="compositionally biased region" description="Pro residues" evidence="12">
    <location>
        <begin position="218"/>
        <end position="232"/>
    </location>
</feature>
<dbReference type="Pfam" id="PF00057">
    <property type="entry name" value="Ldl_recept_a"/>
    <property type="match status" value="5"/>
</dbReference>
<dbReference type="Gene3D" id="2.10.25.10">
    <property type="entry name" value="Laminin"/>
    <property type="match status" value="1"/>
</dbReference>
<dbReference type="GO" id="GO:0004252">
    <property type="term" value="F:serine-type endopeptidase activity"/>
    <property type="evidence" value="ECO:0007669"/>
    <property type="project" value="InterPro"/>
</dbReference>
<feature type="compositionally biased region" description="Polar residues" evidence="12">
    <location>
        <begin position="1860"/>
        <end position="1876"/>
    </location>
</feature>
<evidence type="ECO:0000256" key="10">
    <source>
        <dbReference type="PROSITE-ProRule" id="PRU00124"/>
    </source>
</evidence>
<dbReference type="InterPro" id="IPR002172">
    <property type="entry name" value="LDrepeatLR_classA_rpt"/>
</dbReference>
<dbReference type="PROSITE" id="PS50240">
    <property type="entry name" value="TRYPSIN_DOM"/>
    <property type="match status" value="1"/>
</dbReference>
<keyword evidence="5" id="KW-0720">Serine protease</keyword>
<feature type="domain" description="SEA" evidence="14">
    <location>
        <begin position="250"/>
        <end position="375"/>
    </location>
</feature>
<evidence type="ECO:0000256" key="7">
    <source>
        <dbReference type="ARBA" id="ARBA00022989"/>
    </source>
</evidence>
<feature type="compositionally biased region" description="Polar residues" evidence="12">
    <location>
        <begin position="485"/>
        <end position="505"/>
    </location>
</feature>
<evidence type="ECO:0000256" key="1">
    <source>
        <dbReference type="ARBA" id="ARBA00004606"/>
    </source>
</evidence>
<evidence type="ECO:0000256" key="4">
    <source>
        <dbReference type="ARBA" id="ARBA00022801"/>
    </source>
</evidence>
<evidence type="ECO:0000256" key="8">
    <source>
        <dbReference type="ARBA" id="ARBA00023136"/>
    </source>
</evidence>
<feature type="disulfide bond" evidence="10">
    <location>
        <begin position="2088"/>
        <end position="2103"/>
    </location>
</feature>
<keyword evidence="8 13" id="KW-0472">Membrane</keyword>
<dbReference type="Pfam" id="PF00089">
    <property type="entry name" value="Trypsin"/>
    <property type="match status" value="1"/>
</dbReference>
<feature type="disulfide bond" evidence="10">
    <location>
        <begin position="2127"/>
        <end position="2142"/>
    </location>
</feature>
<feature type="disulfide bond" evidence="10">
    <location>
        <begin position="2146"/>
        <end position="2158"/>
    </location>
</feature>
<sequence length="2590" mass="280824">MIPIEDKKAGRSAGIDNPGFEEDDLPTMVGNGDNVFISVTTPSNGNASFLNSSGVDTTMLKEMKEGDTKKDKRVAEAVNLELVSMNPFSATLETNGVNGIPVKKDGEQTAIGDGYADPYDEYFVPVNEHRKYMRGEKLYVTKDKRQSQSWRRCICWGCGFVLLSVAILIAVLAGTGVILSQESQTLVTEKTETSHQLGSGSDDPWTGASLDKAGGKSEPPPSEASSFTPPPSIQTGVPPMPTTDMSLLYVPRALDSELVIDNVEFNPQLSVAGSEEFQNLANSLEEELRSALFDVQTLSYGAADIFVKVVGFSPGSVVVKFRIGWVFKEGIRKAPDPIDKDAVRQRLERQLNLNGGVLGSYHIPKGSIRANRLLDTCQFNNGECSHDCAFDYRKKMTFVCTCPTGLHLEASGRNCTDVVPVEMEATPTHGHKPSPEPVPEPAPAPSAEPTPEPEPETEPSSTSTLSTAAASSSSDHHVGPLPVHTTAQSQPSEYSTTIPTMQPSSTDHALHFYHQEHDYHHNHGIDENVAVTTVMYPSEQETVSGPHTAQDYDLSRQTENGTLQSHTADKNNSEMTGNHSHHPEVPASVYMIYDDETNMEHSLHTPVKNEEVGSTLSPHFHTETQTFVVNVTNKHSMTEYPDDTIIRHRGNESNMMMVSEREKAAAAWLNMFTAHEMQTEAGVTTTGISATSELQEHHTATPVRIFGELTENEAKTMEKNRGFTHSILENGSKDFNSSTSKELDNADTSEISTAEPALPHQRSHTENETGTDSLKLQAADSPVRIVDAENEEHDHMFMSVHAENDTKILPDSSEKMSSVALTQPAGREMHKHGSDFFNDVYFPDSEHAENDTFLNALSPEDYENHAVKPVNVVSQPILNKTVTPKKGARLDDVELFQMNPNQRDHTSTSEPDAESVPLVIHSSESVSQSSAAPVTDSSYGHDDTAENKQIPSLSHDIINPHFIHVTEVTENGNATFGTGEAFDETTNKSGDIDGHDMLHDMLDSITEHGVMEITLKPHKQNLPEIVKGADKQVDTDSIVTESVSEGTSEDTVTAPVTSNEASLAESFESFGAELTTVMQPDHVASDITTKDFEMTSVPTLESVNTYNAVSTPSMLVNDSNSSTDSKVNSSVGGNAVENGELLHPAFFSTTTELEVDHPLTVAPLPEHHDSETMPEDKDTVVGPESSAEITTHMESVDVTTKSLLHDREGSTAAPSGFMTTQSVVHMLTVETSPTLPSESPNITTKVVPHEENDISSSADTNGHKRKTDTGIIETSRDKQEDVTKAEDRARTNTIENVTQTAETNFLTLHKDAATTTDSTDKIEKDDVNNVNVSEEVSSAFSVSSDTAGSSSAAPDTLGSSSVAPDTIGTSSAAPDIMINYEEVKMNKTDMKDNINSTTEAPSESDTEAQDIDQLRGNPLDKHVNTVKPLLPNASSTHNNQEPIILSLSNNTDANPNGNLDTRITDHGNSDFEKPHEFTDIENKLLVDSGKIRDVTMSSTTQDANEIHALPPSGGGNVIPPTAQSTVVSDPITDEIQNPTLLGQVKKETLPVTIPEGHSAVEHTEKSKNLTTLKVDKDVSVVSVSKPEPKKKDFLNVSINKKPLKFTGDTSSLQGENDQIFTNKSVINLYEKKPVDKLQKDSSKKIDKIGFAALPVGDNAFDEQDDLLQDTDTTTPAKEMSASTTVMVFQGANSTTEYSSLANAESRPVDEDDENEDPLTNLHKDIEHINIVEPQGTVMKDKKSDFGGNQAYKFEGEAVKNGSISAANDQHFVPKNNMETAADGVERHTESSLAVGIEPAIALGGNETSELTDSLLTSRVSPAGENIAPQITVNESVSSSAAPDDEKLMVTRSPTDEHSLNFYNENTSGKASDGNVTNNMSITGTDFLPSITSESSDIMSNIAGNISVINLSLGIMTTTMQEDSSSSASTTAPPLVLSTNITSSESPEVPANTVVTLNNKDFARLHKGSVPLKYNWTQNSTKEFNTTADASQSGSSNGVIHNGVPESNITVSSSGIFEPPTMFSKCASGQFQCVNGTSHDGAYCVSQVAKCDSVNDCSDASDEMGCVDEGCPGNFQCSSGQCLKRHLVCNGIVDCNDGSDEVNCEMWQCQFDEFQCSSGRCIPFLWHCDGKPDCDNHTDEYNCMSSCGNDEYLCPERWCIPMTWRCNGIAECANGEDEKLCDCSLDQFRCNTGGCVPLVQVCDGVEHCPDMSDEWGCVRLHNDTMELQIRSKEGTWHPVCGDGWDVSWSDVACQSLGYSKATFTEYPSVGDSVGEYYALRPGSASPLGGASSRLLSALQRSANESACTSGTVVEVACQEFTCGSHGLADGVAARLVGGDGATNGQWPSVALLYHTRYKSSCTASIISPKWLLSSYSCLHLRDKTLTAENWVAFGGGSMFETDKPETQITEVRSITAYPQVKYNQFLYNNDIALIELNQPLTFTRNVGAICLPEKEIEPRQLCVTAGWGYTSPGEINFSQYLHYLPVPTIDLRDCNSSKHYAGFITDDEICAGFTDAEKSPCYNDEGAPLMCVSEGGVWELQGVLSYHSNCGQGYHPSIFSSITAVRGWVEKTVGSRFERKSTFNIRRRRGL</sequence>
<feature type="transmembrane region" description="Helical" evidence="13">
    <location>
        <begin position="154"/>
        <end position="179"/>
    </location>
</feature>
<proteinExistence type="evidence at transcript level"/>
<dbReference type="PROSITE" id="PS01209">
    <property type="entry name" value="LDLRA_1"/>
    <property type="match status" value="5"/>
</dbReference>
<name>A0A1V1FIV7_9NEOP</name>
<feature type="region of interest" description="Disordered" evidence="12">
    <location>
        <begin position="190"/>
        <end position="238"/>
    </location>
</feature>
<evidence type="ECO:0000256" key="3">
    <source>
        <dbReference type="ARBA" id="ARBA00022692"/>
    </source>
</evidence>
<dbReference type="GO" id="GO:0006508">
    <property type="term" value="P:proteolysis"/>
    <property type="evidence" value="ECO:0007669"/>
    <property type="project" value="UniProtKB-KW"/>
</dbReference>
<dbReference type="InterPro" id="IPR036364">
    <property type="entry name" value="SEA_dom_sf"/>
</dbReference>
<dbReference type="InterPro" id="IPR001254">
    <property type="entry name" value="Trypsin_dom"/>
</dbReference>
<dbReference type="InterPro" id="IPR001190">
    <property type="entry name" value="SRCR"/>
</dbReference>
<dbReference type="Gene3D" id="2.40.10.10">
    <property type="entry name" value="Trypsin-like serine proteases"/>
    <property type="match status" value="1"/>
</dbReference>
<dbReference type="PROSITE" id="PS50024">
    <property type="entry name" value="SEA"/>
    <property type="match status" value="1"/>
</dbReference>
<feature type="disulfide bond" evidence="10">
    <location>
        <begin position="2201"/>
        <end position="2216"/>
    </location>
</feature>
<dbReference type="Gene3D" id="4.10.400.10">
    <property type="entry name" value="Low-density Lipoprotein Receptor"/>
    <property type="match status" value="5"/>
</dbReference>
<dbReference type="SUPFAM" id="SSF82671">
    <property type="entry name" value="SEA domain"/>
    <property type="match status" value="1"/>
</dbReference>
<evidence type="ECO:0000256" key="6">
    <source>
        <dbReference type="ARBA" id="ARBA00022968"/>
    </source>
</evidence>
<keyword evidence="6" id="KW-0735">Signal-anchor</keyword>
<feature type="compositionally biased region" description="Low complexity" evidence="12">
    <location>
        <begin position="1341"/>
        <end position="1352"/>
    </location>
</feature>
<dbReference type="CDD" id="cd00190">
    <property type="entry name" value="Tryp_SPc"/>
    <property type="match status" value="1"/>
</dbReference>
<dbReference type="SUPFAM" id="SSF56487">
    <property type="entry name" value="SRCR-like"/>
    <property type="match status" value="1"/>
</dbReference>
<feature type="compositionally biased region" description="Polar residues" evidence="12">
    <location>
        <begin position="1357"/>
        <end position="1371"/>
    </location>
</feature>
<dbReference type="PROSITE" id="PS50068">
    <property type="entry name" value="LDLRA_2"/>
    <property type="match status" value="5"/>
</dbReference>
<feature type="disulfide bond" evidence="10">
    <location>
        <begin position="2050"/>
        <end position="2065"/>
    </location>
</feature>
<dbReference type="SMART" id="SM00202">
    <property type="entry name" value="SR"/>
    <property type="match status" value="1"/>
</dbReference>
<reference evidence="17" key="1">
    <citation type="journal article" date="2017" name="PLoS ONE">
        <title>Caste-, sex-, and age-dependent expression of immune-related genes in a Japanese subterranean termite, Reticulitermes speratus.</title>
        <authorList>
            <person name="Mitaka Y."/>
            <person name="Kobayashi K."/>
            <person name="Matsuura K."/>
        </authorList>
    </citation>
    <scope>NUCLEOTIDE SEQUENCE</scope>
    <source>
        <tissue evidence="17">Whole body</tissue>
    </source>
</reference>
<evidence type="ECO:0000259" key="16">
    <source>
        <dbReference type="PROSITE" id="PS50287"/>
    </source>
</evidence>
<feature type="region of interest" description="Disordered" evidence="12">
    <location>
        <begin position="727"/>
        <end position="779"/>
    </location>
</feature>
<feature type="region of interest" description="Disordered" evidence="12">
    <location>
        <begin position="1341"/>
        <end position="1371"/>
    </location>
</feature>
<feature type="region of interest" description="Disordered" evidence="12">
    <location>
        <begin position="1389"/>
        <end position="1409"/>
    </location>
</feature>
<evidence type="ECO:0000256" key="9">
    <source>
        <dbReference type="ARBA" id="ARBA00023157"/>
    </source>
</evidence>
<feature type="region of interest" description="Disordered" evidence="12">
    <location>
        <begin position="1"/>
        <end position="24"/>
    </location>
</feature>
<evidence type="ECO:0000259" key="15">
    <source>
        <dbReference type="PROSITE" id="PS50240"/>
    </source>
</evidence>
<dbReference type="SUPFAM" id="SSF57196">
    <property type="entry name" value="EGF/Laminin"/>
    <property type="match status" value="1"/>
</dbReference>
<dbReference type="SUPFAM" id="SSF50494">
    <property type="entry name" value="Trypsin-like serine proteases"/>
    <property type="match status" value="1"/>
</dbReference>
<feature type="disulfide bond" evidence="10">
    <location>
        <begin position="2189"/>
        <end position="2207"/>
    </location>
</feature>
<feature type="disulfide bond" evidence="10">
    <location>
        <begin position="2165"/>
        <end position="2180"/>
    </location>
</feature>
<dbReference type="Pfam" id="PF15494">
    <property type="entry name" value="SRCR_2"/>
    <property type="match status" value="1"/>
</dbReference>
<dbReference type="PANTHER" id="PTHR24252">
    <property type="entry name" value="ACROSIN-RELATED"/>
    <property type="match status" value="1"/>
</dbReference>
<accession>A0A1V1FIV7</accession>
<feature type="disulfide bond" evidence="10">
    <location>
        <begin position="2153"/>
        <end position="2171"/>
    </location>
</feature>
<organism evidence="17">
    <name type="scientific">Reticulitermes speratus</name>
    <dbReference type="NCBI Taxonomy" id="60591"/>
    <lineage>
        <taxon>Eukaryota</taxon>
        <taxon>Metazoa</taxon>
        <taxon>Ecdysozoa</taxon>
        <taxon>Arthropoda</taxon>
        <taxon>Hexapoda</taxon>
        <taxon>Insecta</taxon>
        <taxon>Pterygota</taxon>
        <taxon>Neoptera</taxon>
        <taxon>Polyneoptera</taxon>
        <taxon>Dictyoptera</taxon>
        <taxon>Blattodea</taxon>
        <taxon>Blattoidea</taxon>
        <taxon>Termitoidae</taxon>
        <taxon>Rhinotermitidae</taxon>
        <taxon>Reticulitermes</taxon>
        <taxon>Frontotermes</taxon>
    </lineage>
</organism>
<keyword evidence="3 13" id="KW-0812">Transmembrane</keyword>
<feature type="compositionally biased region" description="Polar residues" evidence="12">
    <location>
        <begin position="727"/>
        <end position="752"/>
    </location>
</feature>
<comment type="subcellular location">
    <subcellularLocation>
        <location evidence="1">Membrane</location>
        <topology evidence="1">Single-pass type II membrane protein</topology>
    </subcellularLocation>
</comment>
<dbReference type="PRINTS" id="PR00261">
    <property type="entry name" value="LDLRECEPTOR"/>
</dbReference>
<evidence type="ECO:0000256" key="11">
    <source>
        <dbReference type="PROSITE-ProRule" id="PRU00196"/>
    </source>
</evidence>
<feature type="compositionally biased region" description="Basic and acidic residues" evidence="12">
    <location>
        <begin position="1274"/>
        <end position="1288"/>
    </location>
</feature>
<protein>
    <submittedName>
        <fullName evidence="17">Putative serine protease 69 isoform B</fullName>
    </submittedName>
</protein>
<keyword evidence="2 17" id="KW-0645">Protease</keyword>
<dbReference type="SUPFAM" id="SSF57424">
    <property type="entry name" value="LDL receptor-like module"/>
    <property type="match status" value="5"/>
</dbReference>
<dbReference type="InterPro" id="IPR023415">
    <property type="entry name" value="LDLR_class-A_CS"/>
</dbReference>
<evidence type="ECO:0000256" key="12">
    <source>
        <dbReference type="SAM" id="MobiDB-lite"/>
    </source>
</evidence>
<keyword evidence="7 13" id="KW-1133">Transmembrane helix</keyword>